<keyword evidence="7" id="KW-0808">Transferase</keyword>
<organism evidence="12">
    <name type="scientific">Melampsora larici-populina (strain 98AG31 / pathotype 3-4-7)</name>
    <name type="common">Poplar leaf rust fungus</name>
    <dbReference type="NCBI Taxonomy" id="747676"/>
    <lineage>
        <taxon>Eukaryota</taxon>
        <taxon>Fungi</taxon>
        <taxon>Dikarya</taxon>
        <taxon>Basidiomycota</taxon>
        <taxon>Pucciniomycotina</taxon>
        <taxon>Pucciniomycetes</taxon>
        <taxon>Pucciniales</taxon>
        <taxon>Melampsoraceae</taxon>
        <taxon>Melampsora</taxon>
    </lineage>
</organism>
<evidence type="ECO:0000256" key="1">
    <source>
        <dbReference type="ARBA" id="ARBA00001946"/>
    </source>
</evidence>
<evidence type="ECO:0000313" key="12">
    <source>
        <dbReference type="Proteomes" id="UP000001072"/>
    </source>
</evidence>
<dbReference type="Gene3D" id="3.40.50.2020">
    <property type="match status" value="1"/>
</dbReference>
<dbReference type="OrthoDB" id="10257085at2759"/>
<proteinExistence type="inferred from homology"/>
<dbReference type="RefSeq" id="XP_007414274.1">
    <property type="nucleotide sequence ID" value="XM_007414212.1"/>
</dbReference>
<evidence type="ECO:0000256" key="3">
    <source>
        <dbReference type="ARBA" id="ARBA00009516"/>
    </source>
</evidence>
<evidence type="ECO:0000313" key="11">
    <source>
        <dbReference type="EMBL" id="EGG02585.1"/>
    </source>
</evidence>
<dbReference type="Pfam" id="PF14681">
    <property type="entry name" value="UPRTase"/>
    <property type="match status" value="1"/>
</dbReference>
<keyword evidence="9" id="KW-0342">GTP-binding</keyword>
<dbReference type="CDD" id="cd06223">
    <property type="entry name" value="PRTases_typeI"/>
    <property type="match status" value="1"/>
</dbReference>
<dbReference type="VEuPathDB" id="FungiDB:MELLADRAFT_110030"/>
<dbReference type="HOGENOM" id="CLU_067096_2_2_1"/>
<evidence type="ECO:0000259" key="10">
    <source>
        <dbReference type="Pfam" id="PF14681"/>
    </source>
</evidence>
<dbReference type="NCBIfam" id="NF001097">
    <property type="entry name" value="PRK00129.1"/>
    <property type="match status" value="1"/>
</dbReference>
<dbReference type="eggNOG" id="KOG4203">
    <property type="taxonomic scope" value="Eukaryota"/>
</dbReference>
<dbReference type="PANTHER" id="PTHR32315">
    <property type="entry name" value="ADENINE PHOSPHORIBOSYLTRANSFERASE"/>
    <property type="match status" value="1"/>
</dbReference>
<evidence type="ECO:0000256" key="7">
    <source>
        <dbReference type="ARBA" id="ARBA00022679"/>
    </source>
</evidence>
<dbReference type="InterPro" id="IPR050054">
    <property type="entry name" value="UPRTase/APRTase"/>
</dbReference>
<accession>F4RYF4</accession>
<name>F4RYF4_MELLP</name>
<dbReference type="GO" id="GO:0004845">
    <property type="term" value="F:uracil phosphoribosyltransferase activity"/>
    <property type="evidence" value="ECO:0007669"/>
    <property type="project" value="UniProtKB-EC"/>
</dbReference>
<dbReference type="KEGG" id="mlr:MELLADRAFT_110030"/>
<dbReference type="AlphaFoldDB" id="F4RYF4"/>
<comment type="pathway">
    <text evidence="2">Pyrimidine metabolism; UMP biosynthesis via salvage pathway; UMP from uracil: step 1/1.</text>
</comment>
<dbReference type="PANTHER" id="PTHR32315:SF4">
    <property type="entry name" value="URACIL PHOSPHORIBOSYLTRANSFERASE, CHLOROPLASTIC"/>
    <property type="match status" value="1"/>
</dbReference>
<dbReference type="GeneID" id="18923943"/>
<gene>
    <name evidence="11" type="ORF">MELLADRAFT_110030</name>
</gene>
<comment type="cofactor">
    <cofactor evidence="1">
        <name>Mg(2+)</name>
        <dbReference type="ChEBI" id="CHEBI:18420"/>
    </cofactor>
</comment>
<reference evidence="12" key="1">
    <citation type="journal article" date="2011" name="Proc. Natl. Acad. Sci. U.S.A.">
        <title>Obligate biotrophy features unraveled by the genomic analysis of rust fungi.</title>
        <authorList>
            <person name="Duplessis S."/>
            <person name="Cuomo C.A."/>
            <person name="Lin Y.-C."/>
            <person name="Aerts A."/>
            <person name="Tisserant E."/>
            <person name="Veneault-Fourrey C."/>
            <person name="Joly D.L."/>
            <person name="Hacquard S."/>
            <person name="Amselem J."/>
            <person name="Cantarel B.L."/>
            <person name="Chiu R."/>
            <person name="Coutinho P.M."/>
            <person name="Feau N."/>
            <person name="Field M."/>
            <person name="Frey P."/>
            <person name="Gelhaye E."/>
            <person name="Goldberg J."/>
            <person name="Grabherr M.G."/>
            <person name="Kodira C.D."/>
            <person name="Kohler A."/>
            <person name="Kuees U."/>
            <person name="Lindquist E.A."/>
            <person name="Lucas S.M."/>
            <person name="Mago R."/>
            <person name="Mauceli E."/>
            <person name="Morin E."/>
            <person name="Murat C."/>
            <person name="Pangilinan J.L."/>
            <person name="Park R."/>
            <person name="Pearson M."/>
            <person name="Quesneville H."/>
            <person name="Rouhier N."/>
            <person name="Sakthikumar S."/>
            <person name="Salamov A.A."/>
            <person name="Schmutz J."/>
            <person name="Selles B."/>
            <person name="Shapiro H."/>
            <person name="Tanguay P."/>
            <person name="Tuskan G.A."/>
            <person name="Henrissat B."/>
            <person name="Van de Peer Y."/>
            <person name="Rouze P."/>
            <person name="Ellis J.G."/>
            <person name="Dodds P.N."/>
            <person name="Schein J.E."/>
            <person name="Zhong S."/>
            <person name="Hamelin R.C."/>
            <person name="Grigoriev I.V."/>
            <person name="Szabo L.J."/>
            <person name="Martin F."/>
        </authorList>
    </citation>
    <scope>NUCLEOTIDE SEQUENCE [LARGE SCALE GENOMIC DNA]</scope>
    <source>
        <strain evidence="12">98AG31 / pathotype 3-4-7</strain>
    </source>
</reference>
<keyword evidence="6" id="KW-0328">Glycosyltransferase</keyword>
<dbReference type="Proteomes" id="UP000001072">
    <property type="component" value="Unassembled WGS sequence"/>
</dbReference>
<dbReference type="FunCoup" id="F4RYF4">
    <property type="interactions" value="81"/>
</dbReference>
<evidence type="ECO:0000256" key="6">
    <source>
        <dbReference type="ARBA" id="ARBA00022676"/>
    </source>
</evidence>
<dbReference type="SUPFAM" id="SSF53271">
    <property type="entry name" value="PRTase-like"/>
    <property type="match status" value="1"/>
</dbReference>
<keyword evidence="5" id="KW-0021">Allosteric enzyme</keyword>
<dbReference type="STRING" id="747676.F4RYF4"/>
<feature type="domain" description="Phosphoribosyltransferase" evidence="10">
    <location>
        <begin position="1"/>
        <end position="195"/>
    </location>
</feature>
<dbReference type="EMBL" id="GL883130">
    <property type="protein sequence ID" value="EGG02585.1"/>
    <property type="molecule type" value="Genomic_DNA"/>
</dbReference>
<evidence type="ECO:0000256" key="8">
    <source>
        <dbReference type="ARBA" id="ARBA00022741"/>
    </source>
</evidence>
<evidence type="ECO:0000256" key="9">
    <source>
        <dbReference type="ARBA" id="ARBA00023134"/>
    </source>
</evidence>
<evidence type="ECO:0000256" key="5">
    <source>
        <dbReference type="ARBA" id="ARBA00022533"/>
    </source>
</evidence>
<comment type="similarity">
    <text evidence="3">Belongs to the UPRTase family.</text>
</comment>
<protein>
    <recommendedName>
        <fullName evidence="4">uracil phosphoribosyltransferase</fullName>
        <ecNumber evidence="4">2.4.2.9</ecNumber>
    </recommendedName>
</protein>
<dbReference type="InterPro" id="IPR029057">
    <property type="entry name" value="PRTase-like"/>
</dbReference>
<dbReference type="GO" id="GO:0005525">
    <property type="term" value="F:GTP binding"/>
    <property type="evidence" value="ECO:0007669"/>
    <property type="project" value="UniProtKB-KW"/>
</dbReference>
<dbReference type="InParanoid" id="F4RYF4"/>
<keyword evidence="12" id="KW-1185">Reference proteome</keyword>
<sequence length="199" mass="21505">MTKLRDRTTQPAEFRKLLRDISMLIGVEASRDLQTSQVTGLNSPLAPYTGTCLTDRIGLSPILRAGIGMTDAFLDLFPEASVFFLGLFREKVSLEPVEYYQKLPNIPSVDTVFLLDPILATGGTAIAACNMLVDSGIPIGRIKLITILASMPGLQSVLRECQGLEIWCGTVDQELAKGGMILPGLGDGGDRLFNTFAEV</sequence>
<dbReference type="InterPro" id="IPR000836">
    <property type="entry name" value="PRTase_dom"/>
</dbReference>
<keyword evidence="8" id="KW-0547">Nucleotide-binding</keyword>
<dbReference type="EC" id="2.4.2.9" evidence="4"/>
<evidence type="ECO:0000256" key="2">
    <source>
        <dbReference type="ARBA" id="ARBA00005180"/>
    </source>
</evidence>
<evidence type="ECO:0000256" key="4">
    <source>
        <dbReference type="ARBA" id="ARBA00011894"/>
    </source>
</evidence>